<evidence type="ECO:0000313" key="2">
    <source>
        <dbReference type="Proteomes" id="UP000215767"/>
    </source>
</evidence>
<proteinExistence type="predicted"/>
<keyword evidence="2" id="KW-1185">Reference proteome</keyword>
<sequence>MLPLLSSIIPCISSRHEADRPRLMASSAATEELQSLASKCGLGTKGTRALLQWTCWLSYAATQARDPHIRHVPGWDIILPIDTAHAQEHLYQLLLRAGESRQVALATAMQCYPGAGSQCMESPLPKPLQGFPQGMSAFTTLDLPCHAIPYESLPTWARENALYAADLTARSLSGLTALAGLDLRFLNLYCADLDGLDLQHCDFLHTDMRGTHIRGTNIDRAVMDSSIGSRVNGKLIRSYAPASPADTRRGNAVLREDKVDFFHDREILDIFPVQRIDSVGGVIIGYLEDGRSVIQQQGRFACPAGVSAMLSADHGGKINTDRPWRHSPADPDQVLRHLEGATDYIPVTSRPGTVEALAEQLDKHGPAVVSVNCEIGNHLVIVDAIDLKAHTVALRDPYHGWAILVPLIAFTSRWVAGTDGSIVQLSAHTAQASLPPSAWA</sequence>
<dbReference type="AlphaFoldDB" id="A0A261UK45"/>
<dbReference type="EMBL" id="NEVS01000004">
    <property type="protein sequence ID" value="OZI61650.1"/>
    <property type="molecule type" value="Genomic_DNA"/>
</dbReference>
<dbReference type="InterPro" id="IPR001646">
    <property type="entry name" value="5peptide_repeat"/>
</dbReference>
<reference evidence="2" key="1">
    <citation type="submission" date="2017-05" db="EMBL/GenBank/DDBJ databases">
        <title>Complete and WGS of Bordetella genogroups.</title>
        <authorList>
            <person name="Spilker T."/>
            <person name="Lipuma J."/>
        </authorList>
    </citation>
    <scope>NUCLEOTIDE SEQUENCE [LARGE SCALE GENOMIC DNA]</scope>
    <source>
        <strain evidence="2">AU8856</strain>
    </source>
</reference>
<evidence type="ECO:0000313" key="1">
    <source>
        <dbReference type="EMBL" id="OZI61650.1"/>
    </source>
</evidence>
<comment type="caution">
    <text evidence="1">The sequence shown here is derived from an EMBL/GenBank/DDBJ whole genome shotgun (WGS) entry which is preliminary data.</text>
</comment>
<gene>
    <name evidence="1" type="ORF">CAL28_20445</name>
</gene>
<organism evidence="1 2">
    <name type="scientific">Bordetella genomosp. 11</name>
    <dbReference type="NCBI Taxonomy" id="1416808"/>
    <lineage>
        <taxon>Bacteria</taxon>
        <taxon>Pseudomonadati</taxon>
        <taxon>Pseudomonadota</taxon>
        <taxon>Betaproteobacteria</taxon>
        <taxon>Burkholderiales</taxon>
        <taxon>Alcaligenaceae</taxon>
        <taxon>Bordetella</taxon>
    </lineage>
</organism>
<dbReference type="Pfam" id="PF00805">
    <property type="entry name" value="Pentapeptide"/>
    <property type="match status" value="1"/>
</dbReference>
<accession>A0A261UK45</accession>
<dbReference type="Gene3D" id="2.160.20.80">
    <property type="entry name" value="E3 ubiquitin-protein ligase SopA"/>
    <property type="match status" value="1"/>
</dbReference>
<evidence type="ECO:0008006" key="3">
    <source>
        <dbReference type="Google" id="ProtNLM"/>
    </source>
</evidence>
<dbReference type="OrthoDB" id="9256249at2"/>
<dbReference type="SUPFAM" id="SSF141571">
    <property type="entry name" value="Pentapeptide repeat-like"/>
    <property type="match status" value="1"/>
</dbReference>
<name>A0A261UK45_9BORD</name>
<protein>
    <recommendedName>
        <fullName evidence="3">Peptidase C39 domain-containing protein</fullName>
    </recommendedName>
</protein>
<dbReference type="Proteomes" id="UP000215767">
    <property type="component" value="Unassembled WGS sequence"/>
</dbReference>